<evidence type="ECO:0000256" key="3">
    <source>
        <dbReference type="ARBA" id="ARBA00001522"/>
    </source>
</evidence>
<dbReference type="GO" id="GO:0008820">
    <property type="term" value="F:cobinamide phosphate guanylyltransferase activity"/>
    <property type="evidence" value="ECO:0007669"/>
    <property type="project" value="UniProtKB-UniRule"/>
</dbReference>
<dbReference type="AlphaFoldDB" id="W0DQ46"/>
<evidence type="ECO:0000256" key="16">
    <source>
        <dbReference type="PIRSR" id="PIRSR006135-2"/>
    </source>
</evidence>
<evidence type="ECO:0000256" key="14">
    <source>
        <dbReference type="PIRNR" id="PIRNR006135"/>
    </source>
</evidence>
<evidence type="ECO:0000256" key="15">
    <source>
        <dbReference type="PIRSR" id="PIRSR006135-1"/>
    </source>
</evidence>
<dbReference type="InterPro" id="IPR027417">
    <property type="entry name" value="P-loop_NTPase"/>
</dbReference>
<keyword evidence="8 14" id="KW-0169">Cobalamin biosynthesis</keyword>
<keyword evidence="13 14" id="KW-0342">GTP-binding</keyword>
<proteinExistence type="inferred from homology"/>
<dbReference type="Pfam" id="PF02283">
    <property type="entry name" value="CobU"/>
    <property type="match status" value="1"/>
</dbReference>
<feature type="active site" description="GMP-histidine intermediate" evidence="15">
    <location>
        <position position="48"/>
    </location>
</feature>
<gene>
    <name evidence="17" type="ORF">THITH_14970</name>
</gene>
<reference evidence="17 18" key="1">
    <citation type="submission" date="2013-12" db="EMBL/GenBank/DDBJ databases">
        <authorList>
            <consortium name="DOE Joint Genome Institute"/>
            <person name="Muyzer G."/>
            <person name="Huntemann M."/>
            <person name="Han J."/>
            <person name="Chen A."/>
            <person name="Kyrpides N."/>
            <person name="Mavromatis K."/>
            <person name="Markowitz V."/>
            <person name="Palaniappan K."/>
            <person name="Ivanova N."/>
            <person name="Schaumberg A."/>
            <person name="Pati A."/>
            <person name="Liolios K."/>
            <person name="Nordberg H.P."/>
            <person name="Cantor M.N."/>
            <person name="Hua S.X."/>
            <person name="Woyke T."/>
        </authorList>
    </citation>
    <scope>NUCLEOTIDE SEQUENCE [LARGE SCALE GENOMIC DNA]</scope>
    <source>
        <strain evidence="17 18">ARh 1</strain>
    </source>
</reference>
<evidence type="ECO:0000256" key="10">
    <source>
        <dbReference type="ARBA" id="ARBA00022741"/>
    </source>
</evidence>
<dbReference type="CDD" id="cd00544">
    <property type="entry name" value="CobU"/>
    <property type="match status" value="1"/>
</dbReference>
<feature type="binding site" evidence="16">
    <location>
        <position position="82"/>
    </location>
    <ligand>
        <name>GTP</name>
        <dbReference type="ChEBI" id="CHEBI:37565"/>
    </ligand>
</feature>
<evidence type="ECO:0000313" key="18">
    <source>
        <dbReference type="Proteomes" id="UP000005289"/>
    </source>
</evidence>
<evidence type="ECO:0000256" key="13">
    <source>
        <dbReference type="ARBA" id="ARBA00023134"/>
    </source>
</evidence>
<dbReference type="PIRSF" id="PIRSF006135">
    <property type="entry name" value="CobU"/>
    <property type="match status" value="1"/>
</dbReference>
<accession>W0DQ46</accession>
<keyword evidence="10 14" id="KW-0547">Nucleotide-binding</keyword>
<keyword evidence="9 14" id="KW-0808">Transferase</keyword>
<dbReference type="GO" id="GO:0005524">
    <property type="term" value="F:ATP binding"/>
    <property type="evidence" value="ECO:0007669"/>
    <property type="project" value="UniProtKB-UniRule"/>
</dbReference>
<organism evidence="17 18">
    <name type="scientific">Thioalkalivibrio paradoxus ARh 1</name>
    <dbReference type="NCBI Taxonomy" id="713585"/>
    <lineage>
        <taxon>Bacteria</taxon>
        <taxon>Pseudomonadati</taxon>
        <taxon>Pseudomonadota</taxon>
        <taxon>Gammaproteobacteria</taxon>
        <taxon>Chromatiales</taxon>
        <taxon>Ectothiorhodospiraceae</taxon>
        <taxon>Thioalkalivibrio</taxon>
    </lineage>
</organism>
<dbReference type="NCBIfam" id="NF004469">
    <property type="entry name" value="PRK05800.1"/>
    <property type="match status" value="1"/>
</dbReference>
<dbReference type="PANTHER" id="PTHR34848:SF1">
    <property type="entry name" value="BIFUNCTIONAL ADENOSYLCOBALAMIN BIOSYNTHESIS PROTEIN COBU"/>
    <property type="match status" value="1"/>
</dbReference>
<comment type="pathway">
    <text evidence="6 14">Cofactor biosynthesis; adenosylcobalamin biosynthesis; adenosylcobalamin from cob(II)yrinate a,c-diamide: step 5/7.</text>
</comment>
<evidence type="ECO:0000256" key="12">
    <source>
        <dbReference type="ARBA" id="ARBA00022840"/>
    </source>
</evidence>
<dbReference type="Gene3D" id="3.40.50.300">
    <property type="entry name" value="P-loop containing nucleotide triphosphate hydrolases"/>
    <property type="match status" value="1"/>
</dbReference>
<feature type="binding site" evidence="16">
    <location>
        <begin position="7"/>
        <end position="14"/>
    </location>
    <ligand>
        <name>GTP</name>
        <dbReference type="ChEBI" id="CHEBI:37565"/>
    </ligand>
</feature>
<dbReference type="InterPro" id="IPR003203">
    <property type="entry name" value="CobU/CobP"/>
</dbReference>
<evidence type="ECO:0000256" key="7">
    <source>
        <dbReference type="ARBA" id="ARBA00007490"/>
    </source>
</evidence>
<dbReference type="STRING" id="713585.THITH_14970"/>
<dbReference type="HOGENOM" id="CLU_094161_0_1_6"/>
<comment type="pathway">
    <text evidence="5 14">Cofactor biosynthesis; adenosylcobalamin biosynthesis; adenosylcobalamin from cob(II)yrinate a,c-diamide: step 6/7.</text>
</comment>
<dbReference type="OrthoDB" id="9788370at2"/>
<evidence type="ECO:0000256" key="1">
    <source>
        <dbReference type="ARBA" id="ARBA00000312"/>
    </source>
</evidence>
<comment type="similarity">
    <text evidence="7 14">Belongs to the CobU/CobP family.</text>
</comment>
<comment type="function">
    <text evidence="4 14">Catalyzes ATP-dependent phosphorylation of adenosylcobinamide and addition of GMP to adenosylcobinamide phosphate.</text>
</comment>
<evidence type="ECO:0000256" key="2">
    <source>
        <dbReference type="ARBA" id="ARBA00000711"/>
    </source>
</evidence>
<keyword evidence="12 14" id="KW-0067">ATP-binding</keyword>
<dbReference type="GO" id="GO:0043752">
    <property type="term" value="F:adenosylcobinamide kinase activity"/>
    <property type="evidence" value="ECO:0007669"/>
    <property type="project" value="UniProtKB-EC"/>
</dbReference>
<feature type="binding site" evidence="16">
    <location>
        <begin position="49"/>
        <end position="52"/>
    </location>
    <ligand>
        <name>GTP</name>
        <dbReference type="ChEBI" id="CHEBI:37565"/>
    </ligand>
</feature>
<evidence type="ECO:0000256" key="8">
    <source>
        <dbReference type="ARBA" id="ARBA00022573"/>
    </source>
</evidence>
<dbReference type="PANTHER" id="PTHR34848">
    <property type="match status" value="1"/>
</dbReference>
<dbReference type="EMBL" id="CP007029">
    <property type="protein sequence ID" value="AHE99367.1"/>
    <property type="molecule type" value="Genomic_DNA"/>
</dbReference>
<dbReference type="GO" id="GO:0005525">
    <property type="term" value="F:GTP binding"/>
    <property type="evidence" value="ECO:0007669"/>
    <property type="project" value="UniProtKB-UniRule"/>
</dbReference>
<dbReference type="Proteomes" id="UP000005289">
    <property type="component" value="Chromosome"/>
</dbReference>
<protein>
    <recommendedName>
        <fullName evidence="14">Bifunctional adenosylcobalamin biosynthesis protein</fullName>
        <ecNumber evidence="14">2.7.1.156</ecNumber>
        <ecNumber evidence="14">2.7.7.62</ecNumber>
    </recommendedName>
</protein>
<keyword evidence="18" id="KW-1185">Reference proteome</keyword>
<dbReference type="GO" id="GO:0009236">
    <property type="term" value="P:cobalamin biosynthetic process"/>
    <property type="evidence" value="ECO:0007669"/>
    <property type="project" value="UniProtKB-UniRule"/>
</dbReference>
<dbReference type="RefSeq" id="WP_006747090.1">
    <property type="nucleotide sequence ID" value="NZ_CP007029.1"/>
</dbReference>
<dbReference type="EC" id="2.7.7.62" evidence="14"/>
<dbReference type="UniPathway" id="UPA00148">
    <property type="reaction ID" value="UER00236"/>
</dbReference>
<comment type="catalytic activity">
    <reaction evidence="2 14">
        <text>adenosylcob(III)inamide phosphate + GTP + H(+) = adenosylcob(III)inamide-GDP + diphosphate</text>
        <dbReference type="Rhea" id="RHEA:22712"/>
        <dbReference type="ChEBI" id="CHEBI:15378"/>
        <dbReference type="ChEBI" id="CHEBI:33019"/>
        <dbReference type="ChEBI" id="CHEBI:37565"/>
        <dbReference type="ChEBI" id="CHEBI:58502"/>
        <dbReference type="ChEBI" id="CHEBI:60487"/>
        <dbReference type="EC" id="2.7.7.62"/>
    </reaction>
</comment>
<keyword evidence="11 14" id="KW-0418">Kinase</keyword>
<comment type="catalytic activity">
    <reaction evidence="3">
        <text>adenosylcob(III)inamide + GTP = adenosylcob(III)inamide phosphate + GDP + H(+)</text>
        <dbReference type="Rhea" id="RHEA:15765"/>
        <dbReference type="ChEBI" id="CHEBI:2480"/>
        <dbReference type="ChEBI" id="CHEBI:15378"/>
        <dbReference type="ChEBI" id="CHEBI:37565"/>
        <dbReference type="ChEBI" id="CHEBI:58189"/>
        <dbReference type="ChEBI" id="CHEBI:58502"/>
        <dbReference type="EC" id="2.7.1.156"/>
    </reaction>
</comment>
<feature type="binding site" evidence="16">
    <location>
        <position position="60"/>
    </location>
    <ligand>
        <name>GTP</name>
        <dbReference type="ChEBI" id="CHEBI:37565"/>
    </ligand>
</feature>
<evidence type="ECO:0000256" key="11">
    <source>
        <dbReference type="ARBA" id="ARBA00022777"/>
    </source>
</evidence>
<name>W0DQ46_9GAMM</name>
<sequence>MRTLVLGGARSGKSALAERIAADSGLPVTVIVTAEIHDPEMAERVARHRANRPGHWQTIEAPRALAAALEAQAREDRLLVIDCLTLWLSNLMLDHDTRRVDVERGALLAVLTDLPGRIVFVANEVGLGIVPENRLARQFRDQAGRLNQALAARCDEVLFVAAGLPLTLKGQGAGS</sequence>
<dbReference type="KEGG" id="tti:THITH_14970"/>
<comment type="catalytic activity">
    <reaction evidence="1 14">
        <text>adenosylcob(III)inamide + ATP = adenosylcob(III)inamide phosphate + ADP + H(+)</text>
        <dbReference type="Rhea" id="RHEA:15769"/>
        <dbReference type="ChEBI" id="CHEBI:2480"/>
        <dbReference type="ChEBI" id="CHEBI:15378"/>
        <dbReference type="ChEBI" id="CHEBI:30616"/>
        <dbReference type="ChEBI" id="CHEBI:58502"/>
        <dbReference type="ChEBI" id="CHEBI:456216"/>
        <dbReference type="EC" id="2.7.1.156"/>
    </reaction>
</comment>
<evidence type="ECO:0000256" key="5">
    <source>
        <dbReference type="ARBA" id="ARBA00004692"/>
    </source>
</evidence>
<dbReference type="EC" id="2.7.1.156" evidence="14"/>
<evidence type="ECO:0000313" key="17">
    <source>
        <dbReference type="EMBL" id="AHE99367.1"/>
    </source>
</evidence>
<evidence type="ECO:0000256" key="9">
    <source>
        <dbReference type="ARBA" id="ARBA00022679"/>
    </source>
</evidence>
<evidence type="ECO:0000256" key="6">
    <source>
        <dbReference type="ARBA" id="ARBA00005159"/>
    </source>
</evidence>
<evidence type="ECO:0000256" key="4">
    <source>
        <dbReference type="ARBA" id="ARBA00003889"/>
    </source>
</evidence>
<dbReference type="SUPFAM" id="SSF52540">
    <property type="entry name" value="P-loop containing nucleoside triphosphate hydrolases"/>
    <property type="match status" value="1"/>
</dbReference>